<keyword evidence="3" id="KW-1185">Reference proteome</keyword>
<sequence length="63" mass="7441">MVTEYLNDETNEVDEWLEQNELGDYKKLYKDLVAAPPPSRPHVSRRPPTKQMHIDKQHTSNHI</sequence>
<proteinExistence type="predicted"/>
<evidence type="ECO:0000313" key="2">
    <source>
        <dbReference type="EMBL" id="CAG9129248.1"/>
    </source>
</evidence>
<dbReference type="AlphaFoldDB" id="A0A8S4FP45"/>
<gene>
    <name evidence="2" type="ORF">PLXY2_LOCUS9505</name>
</gene>
<organism evidence="2 3">
    <name type="scientific">Plutella xylostella</name>
    <name type="common">Diamondback moth</name>
    <name type="synonym">Plutella maculipennis</name>
    <dbReference type="NCBI Taxonomy" id="51655"/>
    <lineage>
        <taxon>Eukaryota</taxon>
        <taxon>Metazoa</taxon>
        <taxon>Ecdysozoa</taxon>
        <taxon>Arthropoda</taxon>
        <taxon>Hexapoda</taxon>
        <taxon>Insecta</taxon>
        <taxon>Pterygota</taxon>
        <taxon>Neoptera</taxon>
        <taxon>Endopterygota</taxon>
        <taxon>Lepidoptera</taxon>
        <taxon>Glossata</taxon>
        <taxon>Ditrysia</taxon>
        <taxon>Yponomeutoidea</taxon>
        <taxon>Plutellidae</taxon>
        <taxon>Plutella</taxon>
    </lineage>
</organism>
<feature type="region of interest" description="Disordered" evidence="1">
    <location>
        <begin position="34"/>
        <end position="63"/>
    </location>
</feature>
<accession>A0A8S4FP45</accession>
<dbReference type="Proteomes" id="UP000653454">
    <property type="component" value="Unassembled WGS sequence"/>
</dbReference>
<reference evidence="2" key="1">
    <citation type="submission" date="2020-11" db="EMBL/GenBank/DDBJ databases">
        <authorList>
            <person name="Whiteford S."/>
        </authorList>
    </citation>
    <scope>NUCLEOTIDE SEQUENCE</scope>
</reference>
<evidence type="ECO:0000256" key="1">
    <source>
        <dbReference type="SAM" id="MobiDB-lite"/>
    </source>
</evidence>
<evidence type="ECO:0000313" key="3">
    <source>
        <dbReference type="Proteomes" id="UP000653454"/>
    </source>
</evidence>
<feature type="compositionally biased region" description="Basic and acidic residues" evidence="1">
    <location>
        <begin position="52"/>
        <end position="63"/>
    </location>
</feature>
<protein>
    <submittedName>
        <fullName evidence="2">(diamondback moth) hypothetical protein</fullName>
    </submittedName>
</protein>
<comment type="caution">
    <text evidence="2">The sequence shown here is derived from an EMBL/GenBank/DDBJ whole genome shotgun (WGS) entry which is preliminary data.</text>
</comment>
<name>A0A8S4FP45_PLUXY</name>
<dbReference type="EMBL" id="CAJHNJ030000037">
    <property type="protein sequence ID" value="CAG9129248.1"/>
    <property type="molecule type" value="Genomic_DNA"/>
</dbReference>